<organism evidence="1 2">
    <name type="scientific">Aphanothece hegewaldii CCALA 016</name>
    <dbReference type="NCBI Taxonomy" id="2107694"/>
    <lineage>
        <taxon>Bacteria</taxon>
        <taxon>Bacillati</taxon>
        <taxon>Cyanobacteriota</taxon>
        <taxon>Cyanophyceae</taxon>
        <taxon>Oscillatoriophycideae</taxon>
        <taxon>Chroococcales</taxon>
        <taxon>Aphanothecaceae</taxon>
        <taxon>Aphanothece</taxon>
    </lineage>
</organism>
<gene>
    <name evidence="1" type="ORF">C7H19_14865</name>
</gene>
<comment type="caution">
    <text evidence="1">The sequence shown here is derived from an EMBL/GenBank/DDBJ whole genome shotgun (WGS) entry which is preliminary data.</text>
</comment>
<reference evidence="1 2" key="2">
    <citation type="submission" date="2018-03" db="EMBL/GenBank/DDBJ databases">
        <authorList>
            <person name="Keele B.F."/>
        </authorList>
    </citation>
    <scope>NUCLEOTIDE SEQUENCE [LARGE SCALE GENOMIC DNA]</scope>
    <source>
        <strain evidence="1 2">CCALA 016</strain>
    </source>
</reference>
<dbReference type="RefSeq" id="WP_106457670.1">
    <property type="nucleotide sequence ID" value="NZ_PXOH01000016.1"/>
</dbReference>
<accession>A0A2T1LVZ6</accession>
<name>A0A2T1LVZ6_9CHRO</name>
<evidence type="ECO:0000313" key="2">
    <source>
        <dbReference type="Proteomes" id="UP000239001"/>
    </source>
</evidence>
<dbReference type="EMBL" id="PXOH01000016">
    <property type="protein sequence ID" value="PSF36023.1"/>
    <property type="molecule type" value="Genomic_DNA"/>
</dbReference>
<dbReference type="OrthoDB" id="572057at2"/>
<dbReference type="Proteomes" id="UP000239001">
    <property type="component" value="Unassembled WGS sequence"/>
</dbReference>
<protein>
    <submittedName>
        <fullName evidence="1">Uncharacterized protein</fullName>
    </submittedName>
</protein>
<keyword evidence="2" id="KW-1185">Reference proteome</keyword>
<dbReference type="AlphaFoldDB" id="A0A2T1LVZ6"/>
<evidence type="ECO:0000313" key="1">
    <source>
        <dbReference type="EMBL" id="PSF36023.1"/>
    </source>
</evidence>
<sequence length="142" mass="16523">MKRLIYEKSVSYKGHLIVPFILGRIGCETIYSYKLLSEKGYISPLHESDNLSGVCSNNLEDIIKIAQQNLDEKMISYLGLDHFRDRYIYQNNMIILHHQNGKYFYDHYPPEQLKNIAAPKLFISANDCLSWIKEGLDQHKVG</sequence>
<proteinExistence type="predicted"/>
<reference evidence="1 2" key="1">
    <citation type="submission" date="2018-03" db="EMBL/GenBank/DDBJ databases">
        <title>The ancient ancestry and fast evolution of plastids.</title>
        <authorList>
            <person name="Moore K.R."/>
            <person name="Magnabosco C."/>
            <person name="Momper L."/>
            <person name="Gold D.A."/>
            <person name="Bosak T."/>
            <person name="Fournier G.P."/>
        </authorList>
    </citation>
    <scope>NUCLEOTIDE SEQUENCE [LARGE SCALE GENOMIC DNA]</scope>
    <source>
        <strain evidence="1 2">CCALA 016</strain>
    </source>
</reference>